<dbReference type="EMBL" id="SMKZ01000015">
    <property type="protein sequence ID" value="TDE10152.1"/>
    <property type="molecule type" value="Genomic_DNA"/>
</dbReference>
<sequence length="162" mass="18716">MAATISYGNLWNRSNNTVGESLPEDEARRRHADRERYCAVLEEDGRPVVALDINFRPPVVDVFFLDEQARAAGQYTFVAHPDGDGLWLEQTRQRRFVGPREMVAQDSTWTRPDGRLRNEVRAKNNPTVDVTEGRFDPAEHPELREPMPEFGDYDSIARWERT</sequence>
<comment type="caution">
    <text evidence="2">The sequence shown here is derived from an EMBL/GenBank/DDBJ whole genome shotgun (WGS) entry which is preliminary data.</text>
</comment>
<dbReference type="InParanoid" id="A0A4R5D986"/>
<feature type="compositionally biased region" description="Basic and acidic residues" evidence="1">
    <location>
        <begin position="131"/>
        <end position="147"/>
    </location>
</feature>
<protein>
    <submittedName>
        <fullName evidence="2">Uncharacterized protein</fullName>
    </submittedName>
</protein>
<dbReference type="Proteomes" id="UP000294739">
    <property type="component" value="Unassembled WGS sequence"/>
</dbReference>
<dbReference type="AlphaFoldDB" id="A0A4R5D986"/>
<evidence type="ECO:0000313" key="3">
    <source>
        <dbReference type="Proteomes" id="UP000294739"/>
    </source>
</evidence>
<name>A0A4R5D986_9ACTN</name>
<accession>A0A4R5D986</accession>
<organism evidence="2 3">
    <name type="scientific">Jiangella asiatica</name>
    <dbReference type="NCBI Taxonomy" id="2530372"/>
    <lineage>
        <taxon>Bacteria</taxon>
        <taxon>Bacillati</taxon>
        <taxon>Actinomycetota</taxon>
        <taxon>Actinomycetes</taxon>
        <taxon>Jiangellales</taxon>
        <taxon>Jiangellaceae</taxon>
        <taxon>Jiangella</taxon>
    </lineage>
</organism>
<gene>
    <name evidence="2" type="ORF">E1269_12615</name>
</gene>
<dbReference type="RefSeq" id="WP_131894945.1">
    <property type="nucleotide sequence ID" value="NZ_SMKZ01000015.1"/>
</dbReference>
<evidence type="ECO:0000256" key="1">
    <source>
        <dbReference type="SAM" id="MobiDB-lite"/>
    </source>
</evidence>
<evidence type="ECO:0000313" key="2">
    <source>
        <dbReference type="EMBL" id="TDE10152.1"/>
    </source>
</evidence>
<keyword evidence="3" id="KW-1185">Reference proteome</keyword>
<feature type="region of interest" description="Disordered" evidence="1">
    <location>
        <begin position="128"/>
        <end position="151"/>
    </location>
</feature>
<reference evidence="2 3" key="1">
    <citation type="submission" date="2019-03" db="EMBL/GenBank/DDBJ databases">
        <title>Draft genome sequences of novel Actinobacteria.</title>
        <authorList>
            <person name="Sahin N."/>
            <person name="Ay H."/>
            <person name="Saygin H."/>
        </authorList>
    </citation>
    <scope>NUCLEOTIDE SEQUENCE [LARGE SCALE GENOMIC DNA]</scope>
    <source>
        <strain evidence="2 3">5K138</strain>
    </source>
</reference>
<proteinExistence type="predicted"/>
<dbReference type="OrthoDB" id="4544390at2"/>